<feature type="transmembrane region" description="Helical" evidence="1">
    <location>
        <begin position="21"/>
        <end position="43"/>
    </location>
</feature>
<dbReference type="RefSeq" id="WP_249894096.1">
    <property type="nucleotide sequence ID" value="NZ_CP082904.1"/>
</dbReference>
<reference evidence="2" key="1">
    <citation type="submission" date="2021-09" db="EMBL/GenBank/DDBJ databases">
        <title>First case of bloodstream infection caused by Mixta hanseatica sp. nov., a member of the Erwiniaceae family.</title>
        <authorList>
            <person name="Both A."/>
            <person name="Huang J."/>
            <person name="Wenzel P."/>
            <person name="Aepfelbacher M."/>
            <person name="Rohde H."/>
            <person name="Christner M."/>
            <person name="Hentschke M."/>
        </authorList>
    </citation>
    <scope>NUCLEOTIDE SEQUENCE</scope>
    <source>
        <strain evidence="2">X22927</strain>
    </source>
</reference>
<keyword evidence="1" id="KW-0472">Membrane</keyword>
<keyword evidence="1" id="KW-1133">Transmembrane helix</keyword>
<keyword evidence="1" id="KW-0812">Transmembrane</keyword>
<organism evidence="2 3">
    <name type="scientific">Mixta hanseatica</name>
    <dbReference type="NCBI Taxonomy" id="2872648"/>
    <lineage>
        <taxon>Bacteria</taxon>
        <taxon>Pseudomonadati</taxon>
        <taxon>Pseudomonadota</taxon>
        <taxon>Gammaproteobacteria</taxon>
        <taxon>Enterobacterales</taxon>
        <taxon>Erwiniaceae</taxon>
        <taxon>Mixta</taxon>
    </lineage>
</organism>
<evidence type="ECO:0000256" key="1">
    <source>
        <dbReference type="SAM" id="Phobius"/>
    </source>
</evidence>
<accession>A0ABY4RBR5</accession>
<protein>
    <submittedName>
        <fullName evidence="2">Uncharacterized protein</fullName>
    </submittedName>
</protein>
<dbReference type="EMBL" id="CP082904">
    <property type="protein sequence ID" value="UQY45539.1"/>
    <property type="molecule type" value="Genomic_DNA"/>
</dbReference>
<evidence type="ECO:0000313" key="3">
    <source>
        <dbReference type="Proteomes" id="UP001056635"/>
    </source>
</evidence>
<gene>
    <name evidence="2" type="ORF">K6958_07750</name>
</gene>
<name>A0ABY4RBR5_9GAMM</name>
<dbReference type="Proteomes" id="UP001056635">
    <property type="component" value="Chromosome"/>
</dbReference>
<sequence length="80" mass="8790">MSKQNIENQENMPALSGHRHFSPVILRVLPAIYFLRAFFSALVPPAPALSVKPVASIANKSAERFFCGVKFPTILLHVAS</sequence>
<evidence type="ECO:0000313" key="2">
    <source>
        <dbReference type="EMBL" id="UQY45539.1"/>
    </source>
</evidence>
<proteinExistence type="predicted"/>
<keyword evidence="3" id="KW-1185">Reference proteome</keyword>